<evidence type="ECO:0000256" key="1">
    <source>
        <dbReference type="ARBA" id="ARBA00004162"/>
    </source>
</evidence>
<evidence type="ECO:0000256" key="2">
    <source>
        <dbReference type="ARBA" id="ARBA00008914"/>
    </source>
</evidence>
<name>A0AA35G6T5_9FIRM</name>
<feature type="region of interest" description="Disordered" evidence="8">
    <location>
        <begin position="71"/>
        <end position="92"/>
    </location>
</feature>
<evidence type="ECO:0000256" key="8">
    <source>
        <dbReference type="SAM" id="MobiDB-lite"/>
    </source>
</evidence>
<dbReference type="RefSeq" id="WP_264843494.1">
    <property type="nucleotide sequence ID" value="NZ_AP025628.1"/>
</dbReference>
<evidence type="ECO:0000256" key="6">
    <source>
        <dbReference type="ARBA" id="ARBA00023136"/>
    </source>
</evidence>
<dbReference type="KEGG" id="cmic:caldi_04510"/>
<protein>
    <submittedName>
        <fullName evidence="11">OmpA/MotB protein</fullName>
    </submittedName>
</protein>
<evidence type="ECO:0000256" key="9">
    <source>
        <dbReference type="SAM" id="Phobius"/>
    </source>
</evidence>
<feature type="region of interest" description="Disordered" evidence="8">
    <location>
        <begin position="218"/>
        <end position="255"/>
    </location>
</feature>
<evidence type="ECO:0000313" key="12">
    <source>
        <dbReference type="Proteomes" id="UP001163687"/>
    </source>
</evidence>
<dbReference type="InterPro" id="IPR006665">
    <property type="entry name" value="OmpA-like"/>
</dbReference>
<dbReference type="Gene3D" id="3.30.1330.60">
    <property type="entry name" value="OmpA-like domain"/>
    <property type="match status" value="1"/>
</dbReference>
<organism evidence="11 12">
    <name type="scientific">Caldinitratiruptor microaerophilus</name>
    <dbReference type="NCBI Taxonomy" id="671077"/>
    <lineage>
        <taxon>Bacteria</taxon>
        <taxon>Bacillati</taxon>
        <taxon>Bacillota</taxon>
        <taxon>Clostridia</taxon>
        <taxon>Eubacteriales</taxon>
        <taxon>Symbiobacteriaceae</taxon>
        <taxon>Caldinitratiruptor</taxon>
    </lineage>
</organism>
<feature type="compositionally biased region" description="Basic and acidic residues" evidence="8">
    <location>
        <begin position="226"/>
        <end position="236"/>
    </location>
</feature>
<dbReference type="PANTHER" id="PTHR30329:SF21">
    <property type="entry name" value="LIPOPROTEIN YIAD-RELATED"/>
    <property type="match status" value="1"/>
</dbReference>
<proteinExistence type="inferred from homology"/>
<sequence length="255" mass="28351">MVRRDRQQRHEVPSGSPPWMMTYGDMMTQILAFFVLLFSYSTLDLQKYRAAMASLTGALGILPGGTSILQGPLVPSEEPKPPPVPPGVRGEEPGELERLAGQVREALEKSGYGGRFELVEDEDRLVVRFPETVLFDSGQAELHPESLPALDAVAEVLRRVPNRVRVEGHTDTDPISNFRFPSNWELSTARAGRVVRYFVDTYGLDPRRFESAGLGEYRPIAPNDTPENKQKNRRVDIVILSSRPAGQAGQATPNR</sequence>
<evidence type="ECO:0000256" key="5">
    <source>
        <dbReference type="ARBA" id="ARBA00022989"/>
    </source>
</evidence>
<gene>
    <name evidence="11" type="ORF">caldi_04510</name>
</gene>
<dbReference type="InterPro" id="IPR050330">
    <property type="entry name" value="Bact_OuterMem_StrucFunc"/>
</dbReference>
<dbReference type="PANTHER" id="PTHR30329">
    <property type="entry name" value="STATOR ELEMENT OF FLAGELLAR MOTOR COMPLEX"/>
    <property type="match status" value="1"/>
</dbReference>
<dbReference type="PROSITE" id="PS51123">
    <property type="entry name" value="OMPA_2"/>
    <property type="match status" value="1"/>
</dbReference>
<feature type="domain" description="OmpA-like" evidence="10">
    <location>
        <begin position="122"/>
        <end position="243"/>
    </location>
</feature>
<accession>A0AA35G6T5</accession>
<keyword evidence="12" id="KW-1185">Reference proteome</keyword>
<dbReference type="SUPFAM" id="SSF103088">
    <property type="entry name" value="OmpA-like"/>
    <property type="match status" value="1"/>
</dbReference>
<dbReference type="CDD" id="cd07185">
    <property type="entry name" value="OmpA_C-like"/>
    <property type="match status" value="1"/>
</dbReference>
<evidence type="ECO:0000256" key="4">
    <source>
        <dbReference type="ARBA" id="ARBA00022692"/>
    </source>
</evidence>
<feature type="transmembrane region" description="Helical" evidence="9">
    <location>
        <begin position="20"/>
        <end position="40"/>
    </location>
</feature>
<dbReference type="GO" id="GO:0005886">
    <property type="term" value="C:plasma membrane"/>
    <property type="evidence" value="ECO:0007669"/>
    <property type="project" value="UniProtKB-SubCell"/>
</dbReference>
<keyword evidence="6 7" id="KW-0472">Membrane</keyword>
<dbReference type="InterPro" id="IPR036737">
    <property type="entry name" value="OmpA-like_sf"/>
</dbReference>
<evidence type="ECO:0000313" key="11">
    <source>
        <dbReference type="EMBL" id="BDG59361.1"/>
    </source>
</evidence>
<evidence type="ECO:0000256" key="7">
    <source>
        <dbReference type="PROSITE-ProRule" id="PRU00473"/>
    </source>
</evidence>
<dbReference type="EMBL" id="AP025628">
    <property type="protein sequence ID" value="BDG59361.1"/>
    <property type="molecule type" value="Genomic_DNA"/>
</dbReference>
<reference evidence="11" key="1">
    <citation type="submission" date="2022-03" db="EMBL/GenBank/DDBJ databases">
        <title>Complete genome sequence of Caldinitratiruptor microaerophilus.</title>
        <authorList>
            <person name="Mukaiyama R."/>
            <person name="Nishiyama T."/>
            <person name="Ueda K."/>
        </authorList>
    </citation>
    <scope>NUCLEOTIDE SEQUENCE</scope>
    <source>
        <strain evidence="11">JCM 16183</strain>
    </source>
</reference>
<dbReference type="Pfam" id="PF13677">
    <property type="entry name" value="MotB_plug"/>
    <property type="match status" value="1"/>
</dbReference>
<keyword evidence="4 9" id="KW-0812">Transmembrane</keyword>
<dbReference type="Proteomes" id="UP001163687">
    <property type="component" value="Chromosome"/>
</dbReference>
<dbReference type="Pfam" id="PF00691">
    <property type="entry name" value="OmpA"/>
    <property type="match status" value="1"/>
</dbReference>
<dbReference type="AlphaFoldDB" id="A0AA35G6T5"/>
<keyword evidence="3" id="KW-1003">Cell membrane</keyword>
<dbReference type="InterPro" id="IPR025713">
    <property type="entry name" value="MotB-like_N_dom"/>
</dbReference>
<evidence type="ECO:0000256" key="3">
    <source>
        <dbReference type="ARBA" id="ARBA00022475"/>
    </source>
</evidence>
<keyword evidence="5 9" id="KW-1133">Transmembrane helix</keyword>
<comment type="similarity">
    <text evidence="2">Belongs to the MotB family.</text>
</comment>
<comment type="subcellular location">
    <subcellularLocation>
        <location evidence="1">Cell membrane</location>
        <topology evidence="1">Single-pass membrane protein</topology>
    </subcellularLocation>
</comment>
<evidence type="ECO:0000259" key="10">
    <source>
        <dbReference type="PROSITE" id="PS51123"/>
    </source>
</evidence>